<dbReference type="InParanoid" id="L7JWR7"/>
<dbReference type="AlphaFoldDB" id="L7JWR7"/>
<organism evidence="1 2">
    <name type="scientific">Trachipleistophora hominis</name>
    <name type="common">Microsporidian parasite</name>
    <dbReference type="NCBI Taxonomy" id="72359"/>
    <lineage>
        <taxon>Eukaryota</taxon>
        <taxon>Fungi</taxon>
        <taxon>Fungi incertae sedis</taxon>
        <taxon>Microsporidia</taxon>
        <taxon>Pleistophoridae</taxon>
        <taxon>Trachipleistophora</taxon>
    </lineage>
</organism>
<dbReference type="Proteomes" id="UP000011185">
    <property type="component" value="Unassembled WGS sequence"/>
</dbReference>
<gene>
    <name evidence="1" type="ORF">THOM_1892</name>
</gene>
<evidence type="ECO:0000313" key="2">
    <source>
        <dbReference type="Proteomes" id="UP000011185"/>
    </source>
</evidence>
<keyword evidence="2" id="KW-1185">Reference proteome</keyword>
<protein>
    <submittedName>
        <fullName evidence="1">Uncharacterized protein</fullName>
    </submittedName>
</protein>
<sequence length="44" mass="5234">MFLFNFIFFFEGSKIFCVMNDRFHEPTVVETMVGAQRARRVCLV</sequence>
<dbReference type="VEuPathDB" id="MicrosporidiaDB:THOM_1892"/>
<proteinExistence type="predicted"/>
<name>L7JWR7_TRAHO</name>
<evidence type="ECO:0000313" key="1">
    <source>
        <dbReference type="EMBL" id="ELQ75162.1"/>
    </source>
</evidence>
<dbReference type="EMBL" id="JH993985">
    <property type="protein sequence ID" value="ELQ75162.1"/>
    <property type="molecule type" value="Genomic_DNA"/>
</dbReference>
<dbReference type="HOGENOM" id="CLU_3224896_0_0_1"/>
<reference evidence="1 2" key="1">
    <citation type="journal article" date="2012" name="PLoS Pathog.">
        <title>The genome of the obligate intracellular parasite Trachipleistophora hominis: new insights into microsporidian genome dynamics and reductive evolution.</title>
        <authorList>
            <person name="Heinz E."/>
            <person name="Williams T.A."/>
            <person name="Nakjang S."/>
            <person name="Noel C.J."/>
            <person name="Swan D.C."/>
            <person name="Goldberg A.V."/>
            <person name="Harris S.R."/>
            <person name="Weinmaier T."/>
            <person name="Markert S."/>
            <person name="Becher D."/>
            <person name="Bernhardt J."/>
            <person name="Dagan T."/>
            <person name="Hacker C."/>
            <person name="Lucocq J.M."/>
            <person name="Schweder T."/>
            <person name="Rattei T."/>
            <person name="Hall N."/>
            <person name="Hirt R.P."/>
            <person name="Embley T.M."/>
        </authorList>
    </citation>
    <scope>NUCLEOTIDE SEQUENCE [LARGE SCALE GENOMIC DNA]</scope>
</reference>
<accession>L7JWR7</accession>